<feature type="domain" description="Nose resistant-to-fluoxetine protein N-terminal" evidence="1">
    <location>
        <begin position="19"/>
        <end position="180"/>
    </location>
</feature>
<accession>A0A7R9H133</accession>
<protein>
    <recommendedName>
        <fullName evidence="1">Nose resistant-to-fluoxetine protein N-terminal domain-containing protein</fullName>
    </recommendedName>
</protein>
<reference evidence="2" key="1">
    <citation type="submission" date="2020-11" db="EMBL/GenBank/DDBJ databases">
        <authorList>
            <person name="Tran Van P."/>
        </authorList>
    </citation>
    <scope>NUCLEOTIDE SEQUENCE</scope>
</reference>
<sequence>MNPHLRGGRVENNLGKDIPSLHERDLNLDLPVLSSSAGHETSTLANYAPEAVHDSSAKVPSGLLNGNVNQYGDYDQCLEVGTEPDHPVQGKYCLAYLDLDLKTTAAAVPETVKEVNTLLHSYHAMRSQFHDPGHRIPRFSAINWAFCLPSTCTAEDLQQALQEAFEPYNNYTELALKVKVDPAMCYTRQGQPVTFTALCAIKTNGMFRVRRTSNNPPRGRS</sequence>
<proteinExistence type="predicted"/>
<dbReference type="SMART" id="SM00703">
    <property type="entry name" value="NRF"/>
    <property type="match status" value="1"/>
</dbReference>
<dbReference type="InterPro" id="IPR052728">
    <property type="entry name" value="O2_lipid_transport_reg"/>
</dbReference>
<dbReference type="Pfam" id="PF20146">
    <property type="entry name" value="NRF"/>
    <property type="match status" value="1"/>
</dbReference>
<dbReference type="PANTHER" id="PTHR11161:SF4">
    <property type="entry name" value="DROP DEAD"/>
    <property type="match status" value="1"/>
</dbReference>
<dbReference type="AlphaFoldDB" id="A0A7R9H133"/>
<dbReference type="InterPro" id="IPR006621">
    <property type="entry name" value="Nose-resist-to-fluoxetine_N"/>
</dbReference>
<evidence type="ECO:0000259" key="1">
    <source>
        <dbReference type="SMART" id="SM00703"/>
    </source>
</evidence>
<evidence type="ECO:0000313" key="2">
    <source>
        <dbReference type="EMBL" id="CAD7403915.1"/>
    </source>
</evidence>
<dbReference type="PANTHER" id="PTHR11161">
    <property type="entry name" value="O-ACYLTRANSFERASE"/>
    <property type="match status" value="1"/>
</dbReference>
<gene>
    <name evidence="2" type="ORF">TPSB3V08_LOCUS4253</name>
</gene>
<name>A0A7R9H133_TIMPO</name>
<dbReference type="EMBL" id="OD002009">
    <property type="protein sequence ID" value="CAD7403915.1"/>
    <property type="molecule type" value="Genomic_DNA"/>
</dbReference>
<organism evidence="2">
    <name type="scientific">Timema poppense</name>
    <name type="common">Walking stick</name>
    <dbReference type="NCBI Taxonomy" id="170557"/>
    <lineage>
        <taxon>Eukaryota</taxon>
        <taxon>Metazoa</taxon>
        <taxon>Ecdysozoa</taxon>
        <taxon>Arthropoda</taxon>
        <taxon>Hexapoda</taxon>
        <taxon>Insecta</taxon>
        <taxon>Pterygota</taxon>
        <taxon>Neoptera</taxon>
        <taxon>Polyneoptera</taxon>
        <taxon>Phasmatodea</taxon>
        <taxon>Timematodea</taxon>
        <taxon>Timematoidea</taxon>
        <taxon>Timematidae</taxon>
        <taxon>Timema</taxon>
    </lineage>
</organism>